<keyword evidence="1" id="KW-0812">Transmembrane</keyword>
<feature type="domain" description="Glycoside hydrolase family 2 catalytic" evidence="2">
    <location>
        <begin position="128"/>
        <end position="233"/>
    </location>
</feature>
<feature type="transmembrane region" description="Helical" evidence="1">
    <location>
        <begin position="7"/>
        <end position="25"/>
    </location>
</feature>
<dbReference type="GO" id="GO:0004553">
    <property type="term" value="F:hydrolase activity, hydrolyzing O-glycosyl compounds"/>
    <property type="evidence" value="ECO:0007669"/>
    <property type="project" value="InterPro"/>
</dbReference>
<comment type="caution">
    <text evidence="3">The sequence shown here is derived from an EMBL/GenBank/DDBJ whole genome shotgun (WGS) entry which is preliminary data.</text>
</comment>
<accession>A0A1G2LRX4</accession>
<dbReference type="GO" id="GO:0005975">
    <property type="term" value="P:carbohydrate metabolic process"/>
    <property type="evidence" value="ECO:0007669"/>
    <property type="project" value="InterPro"/>
</dbReference>
<evidence type="ECO:0000313" key="4">
    <source>
        <dbReference type="Proteomes" id="UP000177171"/>
    </source>
</evidence>
<dbReference type="Gene3D" id="3.20.20.80">
    <property type="entry name" value="Glycosidases"/>
    <property type="match status" value="1"/>
</dbReference>
<evidence type="ECO:0000256" key="1">
    <source>
        <dbReference type="SAM" id="Phobius"/>
    </source>
</evidence>
<dbReference type="EMBL" id="MHQY01000008">
    <property type="protein sequence ID" value="OHA14398.1"/>
    <property type="molecule type" value="Genomic_DNA"/>
</dbReference>
<dbReference type="Pfam" id="PF02836">
    <property type="entry name" value="Glyco_hydro_2_C"/>
    <property type="match status" value="1"/>
</dbReference>
<dbReference type="InterPro" id="IPR006103">
    <property type="entry name" value="Glyco_hydro_2_cat"/>
</dbReference>
<keyword evidence="1" id="KW-1133">Transmembrane helix</keyword>
<evidence type="ECO:0000259" key="2">
    <source>
        <dbReference type="Pfam" id="PF02836"/>
    </source>
</evidence>
<gene>
    <name evidence="3" type="ORF">A3G49_02115</name>
</gene>
<evidence type="ECO:0000313" key="3">
    <source>
        <dbReference type="EMBL" id="OHA14398.1"/>
    </source>
</evidence>
<dbReference type="InterPro" id="IPR017853">
    <property type="entry name" value="GH"/>
</dbReference>
<protein>
    <recommendedName>
        <fullName evidence="2">Glycoside hydrolase family 2 catalytic domain-containing protein</fullName>
    </recommendedName>
</protein>
<dbReference type="Proteomes" id="UP000177171">
    <property type="component" value="Unassembled WGS sequence"/>
</dbReference>
<organism evidence="3 4">
    <name type="scientific">Candidatus Sungbacteria bacterium RIFCSPLOWO2_12_FULL_41_11</name>
    <dbReference type="NCBI Taxonomy" id="1802286"/>
    <lineage>
        <taxon>Bacteria</taxon>
        <taxon>Candidatus Sungiibacteriota</taxon>
    </lineage>
</organism>
<proteinExistence type="predicted"/>
<dbReference type="AlphaFoldDB" id="A0A1G2LRX4"/>
<keyword evidence="1" id="KW-0472">Membrane</keyword>
<name>A0A1G2LRX4_9BACT</name>
<reference evidence="3 4" key="1">
    <citation type="journal article" date="2016" name="Nat. Commun.">
        <title>Thousands of microbial genomes shed light on interconnected biogeochemical processes in an aquifer system.</title>
        <authorList>
            <person name="Anantharaman K."/>
            <person name="Brown C.T."/>
            <person name="Hug L.A."/>
            <person name="Sharon I."/>
            <person name="Castelle C.J."/>
            <person name="Probst A.J."/>
            <person name="Thomas B.C."/>
            <person name="Singh A."/>
            <person name="Wilkins M.J."/>
            <person name="Karaoz U."/>
            <person name="Brodie E.L."/>
            <person name="Williams K.H."/>
            <person name="Hubbard S.S."/>
            <person name="Banfield J.F."/>
        </authorList>
    </citation>
    <scope>NUCLEOTIDE SEQUENCE [LARGE SCALE GENOMIC DNA]</scope>
</reference>
<sequence>MINKVKLWLVVFILLLFGAFLWYLSRPFPAPQQMRYGVTFSKPFAEKLGLDWKALYAALLDDLGARKLRLPAYWDEIETREESFDFDDLWWQVREAEKRNAEIILAVGRKLPRWPECHEPGWLNNQQSAANHQPQNKEYKQQKLLKYIEETINRFKNYESVKYWQVENEPFLPFGECPEFDKEFLEREIELVRSLDPSRPVLITDSGELGRWIPAASRADIFGTTMYFQIYNNWIGQFRYPIGPGFFRAKSRLTDFIAGKKPKIVVEFQMEPWNPKQIYETALEEQLAVFPESEFEERVEFVKKTGFDTIYFWGAEWWYWMGQKHNQWGFWDKARLLFQNSKQ</sequence>
<dbReference type="SUPFAM" id="SSF51445">
    <property type="entry name" value="(Trans)glycosidases"/>
    <property type="match status" value="1"/>
</dbReference>